<keyword evidence="2" id="KW-1185">Reference proteome</keyword>
<name>A0ABU0AED2_9BACI</name>
<evidence type="ECO:0000313" key="1">
    <source>
        <dbReference type="EMBL" id="MDQ0268445.1"/>
    </source>
</evidence>
<evidence type="ECO:0000313" key="2">
    <source>
        <dbReference type="Proteomes" id="UP001238088"/>
    </source>
</evidence>
<dbReference type="Proteomes" id="UP001238088">
    <property type="component" value="Unassembled WGS sequence"/>
</dbReference>
<organism evidence="1 2">
    <name type="scientific">Cytobacillus purgationiresistens</name>
    <dbReference type="NCBI Taxonomy" id="863449"/>
    <lineage>
        <taxon>Bacteria</taxon>
        <taxon>Bacillati</taxon>
        <taxon>Bacillota</taxon>
        <taxon>Bacilli</taxon>
        <taxon>Bacillales</taxon>
        <taxon>Bacillaceae</taxon>
        <taxon>Cytobacillus</taxon>
    </lineage>
</organism>
<proteinExistence type="predicted"/>
<reference evidence="1 2" key="1">
    <citation type="submission" date="2023-07" db="EMBL/GenBank/DDBJ databases">
        <title>Genomic Encyclopedia of Type Strains, Phase IV (KMG-IV): sequencing the most valuable type-strain genomes for metagenomic binning, comparative biology and taxonomic classification.</title>
        <authorList>
            <person name="Goeker M."/>
        </authorList>
    </citation>
    <scope>NUCLEOTIDE SEQUENCE [LARGE SCALE GENOMIC DNA]</scope>
    <source>
        <strain evidence="1 2">DSM 23494</strain>
    </source>
</reference>
<protein>
    <submittedName>
        <fullName evidence="1">Uncharacterized protein</fullName>
    </submittedName>
</protein>
<sequence>MYKKDDERLQAFVGSKLTENHQRTDDLITALSYSQAENSETCDRRSEDPYDYMEGVDIAIPRNGYSES</sequence>
<gene>
    <name evidence="1" type="ORF">J2S17_000314</name>
</gene>
<dbReference type="RefSeq" id="WP_307471204.1">
    <property type="nucleotide sequence ID" value="NZ_JAUSUB010000001.1"/>
</dbReference>
<comment type="caution">
    <text evidence="1">The sequence shown here is derived from an EMBL/GenBank/DDBJ whole genome shotgun (WGS) entry which is preliminary data.</text>
</comment>
<dbReference type="EMBL" id="JAUSUB010000001">
    <property type="protein sequence ID" value="MDQ0268445.1"/>
    <property type="molecule type" value="Genomic_DNA"/>
</dbReference>
<accession>A0ABU0AED2</accession>